<dbReference type="Proteomes" id="UP001363151">
    <property type="component" value="Unassembled WGS sequence"/>
</dbReference>
<proteinExistence type="predicted"/>
<accession>A0ABR1FJI6</accession>
<name>A0ABR1FJI6_AURAN</name>
<gene>
    <name evidence="1" type="ORF">SO694_00031130</name>
</gene>
<comment type="caution">
    <text evidence="1">The sequence shown here is derived from an EMBL/GenBank/DDBJ whole genome shotgun (WGS) entry which is preliminary data.</text>
</comment>
<evidence type="ECO:0000313" key="1">
    <source>
        <dbReference type="EMBL" id="KAK7232047.1"/>
    </source>
</evidence>
<keyword evidence="2" id="KW-1185">Reference proteome</keyword>
<sequence length="348" mass="37908">MRARGWRDCALEADAAALEASGALGPGELLAPLDVARRARAAPRATVVVPEVSTRDRVAYAIPEDLEAASARGELRLLRTAVDWGPATKLLPVLLVETDPETVIVTLDDDVDYPRTLLAELLAGALRRPDAALGLRGYWLPPAPEVLGRARADCRGDLDFSHVNESLDHGYYSHLNLLYADSVDHDVDVDVHILGGLAGVAYRSGFFDARRLADYGNWHPGAYFVDDDWISLALDEAGVPRLVLGLRGNEAGAAYAFRDEPLIAPHHAVSALNSEKHAYRNVAFQAALLDEARRRGLFADEPCAFRLSRSARDLAEALDDVFLAALEFAERGRRARSRSTPATSTARR</sequence>
<evidence type="ECO:0008006" key="3">
    <source>
        <dbReference type="Google" id="ProtNLM"/>
    </source>
</evidence>
<reference evidence="1 2" key="1">
    <citation type="submission" date="2024-03" db="EMBL/GenBank/DDBJ databases">
        <title>Aureococcus anophagefferens CCMP1851 and Kratosvirus quantuckense: Draft genome of a second virus-susceptible host strain in the model system.</title>
        <authorList>
            <person name="Chase E."/>
            <person name="Truchon A.R."/>
            <person name="Schepens W."/>
            <person name="Wilhelm S.W."/>
        </authorList>
    </citation>
    <scope>NUCLEOTIDE SEQUENCE [LARGE SCALE GENOMIC DNA]</scope>
    <source>
        <strain evidence="1 2">CCMP1851</strain>
    </source>
</reference>
<evidence type="ECO:0000313" key="2">
    <source>
        <dbReference type="Proteomes" id="UP001363151"/>
    </source>
</evidence>
<organism evidence="1 2">
    <name type="scientific">Aureococcus anophagefferens</name>
    <name type="common">Harmful bloom alga</name>
    <dbReference type="NCBI Taxonomy" id="44056"/>
    <lineage>
        <taxon>Eukaryota</taxon>
        <taxon>Sar</taxon>
        <taxon>Stramenopiles</taxon>
        <taxon>Ochrophyta</taxon>
        <taxon>Pelagophyceae</taxon>
        <taxon>Pelagomonadales</taxon>
        <taxon>Pelagomonadaceae</taxon>
        <taxon>Aureococcus</taxon>
    </lineage>
</organism>
<dbReference type="EMBL" id="JBBJCI010000371">
    <property type="protein sequence ID" value="KAK7232047.1"/>
    <property type="molecule type" value="Genomic_DNA"/>
</dbReference>
<protein>
    <recommendedName>
        <fullName evidence="3">Glycosyltransferase 2-like domain-containing protein</fullName>
    </recommendedName>
</protein>